<reference evidence="7 8" key="1">
    <citation type="submission" date="2020-08" db="EMBL/GenBank/DDBJ databases">
        <title>The genome sequence of type strain Novosphingobium piscinae KCTC 42194.</title>
        <authorList>
            <person name="Liu Y."/>
        </authorList>
    </citation>
    <scope>NUCLEOTIDE SEQUENCE [LARGE SCALE GENOMIC DNA]</scope>
    <source>
        <strain evidence="7 8">KCTC 42194</strain>
    </source>
</reference>
<feature type="transmembrane region" description="Helical" evidence="5">
    <location>
        <begin position="128"/>
        <end position="156"/>
    </location>
</feature>
<dbReference type="RefSeq" id="WP_185679881.1">
    <property type="nucleotide sequence ID" value="NZ_JACLAX010000013.1"/>
</dbReference>
<dbReference type="InterPro" id="IPR009915">
    <property type="entry name" value="NnrU_dom"/>
</dbReference>
<evidence type="ECO:0000256" key="3">
    <source>
        <dbReference type="ARBA" id="ARBA00022989"/>
    </source>
</evidence>
<evidence type="ECO:0000313" key="7">
    <source>
        <dbReference type="EMBL" id="MBC2670015.1"/>
    </source>
</evidence>
<feature type="domain" description="NnrU" evidence="6">
    <location>
        <begin position="7"/>
        <end position="219"/>
    </location>
</feature>
<dbReference type="AlphaFoldDB" id="A0A7X1FZS8"/>
<keyword evidence="3 5" id="KW-1133">Transmembrane helix</keyword>
<organism evidence="7 8">
    <name type="scientific">Novosphingobium piscinae</name>
    <dbReference type="NCBI Taxonomy" id="1507448"/>
    <lineage>
        <taxon>Bacteria</taxon>
        <taxon>Pseudomonadati</taxon>
        <taxon>Pseudomonadota</taxon>
        <taxon>Alphaproteobacteria</taxon>
        <taxon>Sphingomonadales</taxon>
        <taxon>Sphingomonadaceae</taxon>
        <taxon>Novosphingobium</taxon>
    </lineage>
</organism>
<keyword evidence="8" id="KW-1185">Reference proteome</keyword>
<evidence type="ECO:0000256" key="5">
    <source>
        <dbReference type="SAM" id="Phobius"/>
    </source>
</evidence>
<evidence type="ECO:0000313" key="8">
    <source>
        <dbReference type="Proteomes" id="UP000551327"/>
    </source>
</evidence>
<dbReference type="EMBL" id="JACLAX010000013">
    <property type="protein sequence ID" value="MBC2670015.1"/>
    <property type="molecule type" value="Genomic_DNA"/>
</dbReference>
<feature type="transmembrane region" description="Helical" evidence="5">
    <location>
        <begin position="72"/>
        <end position="94"/>
    </location>
</feature>
<evidence type="ECO:0000256" key="4">
    <source>
        <dbReference type="ARBA" id="ARBA00023136"/>
    </source>
</evidence>
<keyword evidence="4 5" id="KW-0472">Membrane</keyword>
<feature type="transmembrane region" description="Helical" evidence="5">
    <location>
        <begin position="38"/>
        <end position="60"/>
    </location>
</feature>
<protein>
    <submittedName>
        <fullName evidence="7">MFS transporter</fullName>
    </submittedName>
</protein>
<comment type="subcellular location">
    <subcellularLocation>
        <location evidence="1">Membrane</location>
        <topology evidence="1">Multi-pass membrane protein</topology>
    </subcellularLocation>
</comment>
<dbReference type="Gene3D" id="1.20.120.1630">
    <property type="match status" value="1"/>
</dbReference>
<evidence type="ECO:0000256" key="1">
    <source>
        <dbReference type="ARBA" id="ARBA00004141"/>
    </source>
</evidence>
<evidence type="ECO:0000256" key="2">
    <source>
        <dbReference type="ARBA" id="ARBA00022692"/>
    </source>
</evidence>
<name>A0A7X1FZS8_9SPHN</name>
<proteinExistence type="predicted"/>
<sequence>MTPLLELIVAATAFVGTHVLLSHPLRAPLVARLGEKGFSAVYAVIALATMAWMTEAFRAVPAGAVPLWDGSGAAVWTVASLLTLLAAVLLIGSLRGNPALPDPRAAQHAAAPVQGVFHVTRHPMMWGFGLWALAHALVAGTPRVLVLTAAIALLALGGAALQDGKKAAQLGADWQAWAGRTSYWPRPAGLARAGLGTWLGGTVLWLVATWGHIPLAYVPAGPWRWIAG</sequence>
<evidence type="ECO:0000259" key="6">
    <source>
        <dbReference type="Pfam" id="PF07298"/>
    </source>
</evidence>
<dbReference type="Proteomes" id="UP000551327">
    <property type="component" value="Unassembled WGS sequence"/>
</dbReference>
<keyword evidence="2 5" id="KW-0812">Transmembrane</keyword>
<comment type="caution">
    <text evidence="7">The sequence shown here is derived from an EMBL/GenBank/DDBJ whole genome shotgun (WGS) entry which is preliminary data.</text>
</comment>
<dbReference type="Pfam" id="PF07298">
    <property type="entry name" value="NnrU"/>
    <property type="match status" value="1"/>
</dbReference>
<gene>
    <name evidence="7" type="ORF">H7F53_12750</name>
</gene>
<accession>A0A7X1FZS8</accession>
<dbReference type="GO" id="GO:0016020">
    <property type="term" value="C:membrane"/>
    <property type="evidence" value="ECO:0007669"/>
    <property type="project" value="UniProtKB-SubCell"/>
</dbReference>